<accession>A0ACB9EHW4</accession>
<comment type="caution">
    <text evidence="1">The sequence shown here is derived from an EMBL/GenBank/DDBJ whole genome shotgun (WGS) entry which is preliminary data.</text>
</comment>
<reference evidence="1 2" key="2">
    <citation type="journal article" date="2022" name="Mol. Ecol. Resour.">
        <title>The genomes of chicory, endive, great burdock and yacon provide insights into Asteraceae paleo-polyploidization history and plant inulin production.</title>
        <authorList>
            <person name="Fan W."/>
            <person name="Wang S."/>
            <person name="Wang H."/>
            <person name="Wang A."/>
            <person name="Jiang F."/>
            <person name="Liu H."/>
            <person name="Zhao H."/>
            <person name="Xu D."/>
            <person name="Zhang Y."/>
        </authorList>
    </citation>
    <scope>NUCLEOTIDE SEQUENCE [LARGE SCALE GENOMIC DNA]</scope>
    <source>
        <strain evidence="2">cv. Niubang</strain>
    </source>
</reference>
<keyword evidence="2" id="KW-1185">Reference proteome</keyword>
<gene>
    <name evidence="1" type="ORF">L6452_05961</name>
</gene>
<proteinExistence type="predicted"/>
<organism evidence="1 2">
    <name type="scientific">Arctium lappa</name>
    <name type="common">Greater burdock</name>
    <name type="synonym">Lappa major</name>
    <dbReference type="NCBI Taxonomy" id="4217"/>
    <lineage>
        <taxon>Eukaryota</taxon>
        <taxon>Viridiplantae</taxon>
        <taxon>Streptophyta</taxon>
        <taxon>Embryophyta</taxon>
        <taxon>Tracheophyta</taxon>
        <taxon>Spermatophyta</taxon>
        <taxon>Magnoliopsida</taxon>
        <taxon>eudicotyledons</taxon>
        <taxon>Gunneridae</taxon>
        <taxon>Pentapetalae</taxon>
        <taxon>asterids</taxon>
        <taxon>campanulids</taxon>
        <taxon>Asterales</taxon>
        <taxon>Asteraceae</taxon>
        <taxon>Carduoideae</taxon>
        <taxon>Cardueae</taxon>
        <taxon>Arctiinae</taxon>
        <taxon>Arctium</taxon>
    </lineage>
</organism>
<dbReference type="Proteomes" id="UP001055879">
    <property type="component" value="Linkage Group LG02"/>
</dbReference>
<evidence type="ECO:0000313" key="1">
    <source>
        <dbReference type="EMBL" id="KAI3758400.1"/>
    </source>
</evidence>
<dbReference type="EMBL" id="CM042048">
    <property type="protein sequence ID" value="KAI3758400.1"/>
    <property type="molecule type" value="Genomic_DNA"/>
</dbReference>
<protein>
    <submittedName>
        <fullName evidence="1">Uncharacterized protein</fullName>
    </submittedName>
</protein>
<name>A0ACB9EHW4_ARCLA</name>
<sequence length="119" mass="13548">MEDDIRVRKRSQRIMLKYSSSKFKNTASTPIMIDMDTDEESKPPTVQSDNPEVKSNPRMVDMLVDQKNDSGVLNQNEGVETLMKDLTMNDNDSPDKEEVVHQNFQNHIAINPTTCSKCS</sequence>
<evidence type="ECO:0000313" key="2">
    <source>
        <dbReference type="Proteomes" id="UP001055879"/>
    </source>
</evidence>
<reference evidence="2" key="1">
    <citation type="journal article" date="2022" name="Mol. Ecol. Resour.">
        <title>The genomes of chicory, endive, great burdock and yacon provide insights into Asteraceae palaeo-polyploidization history and plant inulin production.</title>
        <authorList>
            <person name="Fan W."/>
            <person name="Wang S."/>
            <person name="Wang H."/>
            <person name="Wang A."/>
            <person name="Jiang F."/>
            <person name="Liu H."/>
            <person name="Zhao H."/>
            <person name="Xu D."/>
            <person name="Zhang Y."/>
        </authorList>
    </citation>
    <scope>NUCLEOTIDE SEQUENCE [LARGE SCALE GENOMIC DNA]</scope>
    <source>
        <strain evidence="2">cv. Niubang</strain>
    </source>
</reference>